<dbReference type="Pfam" id="PF03101">
    <property type="entry name" value="FAR1"/>
    <property type="match status" value="1"/>
</dbReference>
<evidence type="ECO:0000256" key="4">
    <source>
        <dbReference type="PROSITE-ProRule" id="PRU00325"/>
    </source>
</evidence>
<evidence type="ECO:0000256" key="5">
    <source>
        <dbReference type="SAM" id="MobiDB-lite"/>
    </source>
</evidence>
<feature type="compositionally biased region" description="Polar residues" evidence="5">
    <location>
        <begin position="46"/>
        <end position="62"/>
    </location>
</feature>
<name>A0A7N0UW14_KALFE</name>
<dbReference type="SMART" id="SM00575">
    <property type="entry name" value="ZnF_PMZ"/>
    <property type="match status" value="1"/>
</dbReference>
<feature type="domain" description="SWIM-type" evidence="6">
    <location>
        <begin position="615"/>
        <end position="653"/>
    </location>
</feature>
<dbReference type="GO" id="GO:0008270">
    <property type="term" value="F:zinc ion binding"/>
    <property type="evidence" value="ECO:0007669"/>
    <property type="project" value="UniProtKB-KW"/>
</dbReference>
<dbReference type="Pfam" id="PF10551">
    <property type="entry name" value="MULE"/>
    <property type="match status" value="1"/>
</dbReference>
<dbReference type="AlphaFoldDB" id="A0A7N0UW14"/>
<evidence type="ECO:0000256" key="1">
    <source>
        <dbReference type="ARBA" id="ARBA00022723"/>
    </source>
</evidence>
<dbReference type="Gramene" id="Kaladp0085s0150.1.v1.1">
    <property type="protein sequence ID" value="Kaladp0085s0150.1.v1.1"/>
    <property type="gene ID" value="Kaladp0085s0150.v1.1"/>
</dbReference>
<dbReference type="InterPro" id="IPR006564">
    <property type="entry name" value="Znf_PMZ"/>
</dbReference>
<dbReference type="PROSITE" id="PS50966">
    <property type="entry name" value="ZF_SWIM"/>
    <property type="match status" value="1"/>
</dbReference>
<dbReference type="Proteomes" id="UP000594263">
    <property type="component" value="Unplaced"/>
</dbReference>
<evidence type="ECO:0000256" key="3">
    <source>
        <dbReference type="ARBA" id="ARBA00022833"/>
    </source>
</evidence>
<organism evidence="7 8">
    <name type="scientific">Kalanchoe fedtschenkoi</name>
    <name type="common">Lavender scallops</name>
    <name type="synonym">South American air plant</name>
    <dbReference type="NCBI Taxonomy" id="63787"/>
    <lineage>
        <taxon>Eukaryota</taxon>
        <taxon>Viridiplantae</taxon>
        <taxon>Streptophyta</taxon>
        <taxon>Embryophyta</taxon>
        <taxon>Tracheophyta</taxon>
        <taxon>Spermatophyta</taxon>
        <taxon>Magnoliopsida</taxon>
        <taxon>eudicotyledons</taxon>
        <taxon>Gunneridae</taxon>
        <taxon>Pentapetalae</taxon>
        <taxon>Saxifragales</taxon>
        <taxon>Crassulaceae</taxon>
        <taxon>Kalanchoe</taxon>
    </lineage>
</organism>
<keyword evidence="3" id="KW-0862">Zinc</keyword>
<keyword evidence="1" id="KW-0479">Metal-binding</keyword>
<dbReference type="EnsemblPlants" id="Kaladp0085s0150.1.v1.1">
    <property type="protein sequence ID" value="Kaladp0085s0150.1.v1.1"/>
    <property type="gene ID" value="Kaladp0085s0150.v1.1"/>
</dbReference>
<evidence type="ECO:0000256" key="2">
    <source>
        <dbReference type="ARBA" id="ARBA00022771"/>
    </source>
</evidence>
<protein>
    <recommendedName>
        <fullName evidence="6">SWIM-type domain-containing protein</fullName>
    </recommendedName>
</protein>
<dbReference type="InterPro" id="IPR007527">
    <property type="entry name" value="Znf_SWIM"/>
</dbReference>
<feature type="region of interest" description="Disordered" evidence="5">
    <location>
        <begin position="809"/>
        <end position="829"/>
    </location>
</feature>
<dbReference type="InterPro" id="IPR018289">
    <property type="entry name" value="MULE_transposase_dom"/>
</dbReference>
<dbReference type="OMA" id="KECHTIV"/>
<keyword evidence="2 4" id="KW-0863">Zinc-finger</keyword>
<accession>A0A7N0UW14</accession>
<feature type="region of interest" description="Disordered" evidence="5">
    <location>
        <begin position="41"/>
        <end position="62"/>
    </location>
</feature>
<evidence type="ECO:0000259" key="6">
    <source>
        <dbReference type="PROSITE" id="PS50966"/>
    </source>
</evidence>
<dbReference type="PANTHER" id="PTHR47718">
    <property type="entry name" value="OS01G0519700 PROTEIN"/>
    <property type="match status" value="1"/>
</dbReference>
<reference evidence="7" key="1">
    <citation type="submission" date="2021-01" db="UniProtKB">
        <authorList>
            <consortium name="EnsemblPlants"/>
        </authorList>
    </citation>
    <scope>IDENTIFICATION</scope>
</reference>
<keyword evidence="8" id="KW-1185">Reference proteome</keyword>
<evidence type="ECO:0000313" key="7">
    <source>
        <dbReference type="EnsemblPlants" id="Kaladp0085s0150.1.v1.1"/>
    </source>
</evidence>
<dbReference type="PANTHER" id="PTHR47718:SF7">
    <property type="entry name" value="PROTEIN FAR1-RELATED SEQUENCE"/>
    <property type="match status" value="1"/>
</dbReference>
<evidence type="ECO:0000313" key="8">
    <source>
        <dbReference type="Proteomes" id="UP000594263"/>
    </source>
</evidence>
<proteinExistence type="predicted"/>
<dbReference type="InterPro" id="IPR004330">
    <property type="entry name" value="FAR1_DNA_bnd_dom"/>
</dbReference>
<sequence length="888" mass="103503">MTSFYGGIGYELTPYFAYISILSSHPNWKIDALAWKIDSRRPTATPGKSPQLRPQSTRSSTQFPGLHVDVERQIRIPTDREVETVLIVMDLVETENVEEVANGSFEYVEETRDYDHSFMGKSFSTLEEAYDFYNEYARKNGFGIRKSSSSLSRRSREIIRKEFVCNKEGQKIITASTTQQQKQRRKVRTCCLAKMEVGLRSGRWIVDKFNDIHNHPLSSPSKVGKHRSHCKFHRSEEGRKLILDLHEAGLTPSQITKTMNSLNSNLHEDISAKQCSEALRTQKRKYVGKECHTIVRHFQERASSGEDFYFNVQLDVDGSLRSVFWADERSRTSYLEFGDVMVFDVTYKTNKFKMPFSPFVGVNHHRQTILFGGALLEDETEDTFVWLFEHFLKCMHNKPPRAVITDQDGAIRNVVKRVFPDARHRFCAWHIKKHVIEHTQPFRSLYKDFTETYFKWIKSKTPAEFEIGWDVLKEKYNLGKKGWFNTMYKERHHWVKCYLKDTFFAGMTTSGRSESIHSFFDGYVNGNTPLSEFVTQYDRAVESRRKSEENEDFRTMNSLPVLITEHGIEEDAGKIYTRKMFELFQTQWLASFSLDHIKPVKEKNIFVYNVGSKQERENVEYDSESSCVNCSCAKFETDGVLCKHILYILKKKGFQSLPKKYVLRRWTMDVRFRMGKSAFNIQGASEIPIDADITEGEKWATRSICNQIIKNAQYCPSSFKEFMNSARNCLSRLYDKMEANEVREKNDDLRLRVSTYEVPEVELQSHQLTILDPSSHKANKGRPPRPTRIKSGIEINTKIKKKSKCSECKEKGHNKTTCPKKMPASRRRRSVMSRERWRWLDFPVQRASRRRRSELGRFSNRAWGDFPGVAVGRRLSIFQARASIFQLG</sequence>